<dbReference type="Gene3D" id="3.20.20.450">
    <property type="entry name" value="EAL domain"/>
    <property type="match status" value="1"/>
</dbReference>
<accession>A0A2N8KTZ3</accession>
<evidence type="ECO:0008006" key="7">
    <source>
        <dbReference type="Google" id="ProtNLM"/>
    </source>
</evidence>
<dbReference type="OrthoDB" id="9813903at2"/>
<dbReference type="RefSeq" id="WP_102766861.1">
    <property type="nucleotide sequence ID" value="NZ_POSP01000003.1"/>
</dbReference>
<dbReference type="CDD" id="cd01948">
    <property type="entry name" value="EAL"/>
    <property type="match status" value="1"/>
</dbReference>
<gene>
    <name evidence="5" type="ORF">C1O66_04890</name>
</gene>
<dbReference type="PANTHER" id="PTHR44757">
    <property type="entry name" value="DIGUANYLATE CYCLASE DGCP"/>
    <property type="match status" value="1"/>
</dbReference>
<dbReference type="InterPro" id="IPR043128">
    <property type="entry name" value="Rev_trsase/Diguanyl_cyclase"/>
</dbReference>
<dbReference type="CDD" id="cd01949">
    <property type="entry name" value="GGDEF"/>
    <property type="match status" value="1"/>
</dbReference>
<dbReference type="InterPro" id="IPR052155">
    <property type="entry name" value="Biofilm_reg_signaling"/>
</dbReference>
<protein>
    <recommendedName>
        <fullName evidence="7">GGDEF-domain containing protein</fullName>
    </recommendedName>
</protein>
<evidence type="ECO:0000259" key="3">
    <source>
        <dbReference type="PROSITE" id="PS50883"/>
    </source>
</evidence>
<dbReference type="InterPro" id="IPR035919">
    <property type="entry name" value="EAL_sf"/>
</dbReference>
<dbReference type="EMBL" id="POSP01000003">
    <property type="protein sequence ID" value="PND36938.1"/>
    <property type="molecule type" value="Genomic_DNA"/>
</dbReference>
<keyword evidence="2" id="KW-1133">Transmembrane helix</keyword>
<dbReference type="InterPro" id="IPR000160">
    <property type="entry name" value="GGDEF_dom"/>
</dbReference>
<keyword evidence="2" id="KW-0472">Membrane</keyword>
<sequence>MRSTPGQGHPHSDSLKAPATAGGPAGLQRPPAPVSPPAPPAAPNSQFRLTRYFSLVSLGLIAAVGLLLTLSMRAQMQRELIHMAERRNEAMTAVFINALGTQLSPLLAADLPADPDSLRTMIEAHGLHAQARALMRNADIIKIKLYNRAGLTVYSSSAAQIGENKRDNAGFQSALVGRTASALVHRDSFDAFEGQRAQVDLISSYMPIPPAPGESAPQGVIELYQDVTPFVERLAGLHRRLVLFGFGLMLGLYGLQLLLVQRAQGILRRQAQALEDANRVLDQRVQDRTEELRAALARLEHLAHHDPLTGLPNRLLCHEHLRYAIAKAQRQQRQLAVLFLDLDRFKEVNDMLGHSVGDDLLIEVSRRLGALVRSSDLLARLGGDEFVCVLESEDALLDAPVVADKLIQTLCRPMELQGHEVQVSASIGIALFPSDGTTGEELARAADTAMYEAKRAGRNRFHFYRPELTQAALARAHMERLLRRSLEGGEMSVHYQSKFLAQASDCLDEAGPCCGVEALARWHSSELGAVPPGRFIALAEESGFINELGAWVLRRACEDMMAWRAAGLVLDHVSVNVSVRQLERGDFVELVRETLAATGLPPPALELEITESVIMNADNALATLNDLHALGVQLSIDDFGTGYSSLAYLRLLPIQTLKIDRSFVAGIAQAGAEAGDSAIIEAVIGLARSLGLNTVAEGVETPEQLAALQALDCAQVQGFLFSRPVSAEQLQSQLQGHSAVAGSPSPAKTASV</sequence>
<comment type="caution">
    <text evidence="5">The sequence shown here is derived from an EMBL/GenBank/DDBJ whole genome shotgun (WGS) entry which is preliminary data.</text>
</comment>
<feature type="transmembrane region" description="Helical" evidence="2">
    <location>
        <begin position="241"/>
        <end position="260"/>
    </location>
</feature>
<dbReference type="SUPFAM" id="SSF55073">
    <property type="entry name" value="Nucleotide cyclase"/>
    <property type="match status" value="1"/>
</dbReference>
<organism evidence="5 6">
    <name type="scientific">Kinneretia aquatilis</name>
    <dbReference type="NCBI Taxonomy" id="2070761"/>
    <lineage>
        <taxon>Bacteria</taxon>
        <taxon>Pseudomonadati</taxon>
        <taxon>Pseudomonadota</taxon>
        <taxon>Betaproteobacteria</taxon>
        <taxon>Burkholderiales</taxon>
        <taxon>Sphaerotilaceae</taxon>
        <taxon>Roseateles</taxon>
    </lineage>
</organism>
<dbReference type="Pfam" id="PF00563">
    <property type="entry name" value="EAL"/>
    <property type="match status" value="1"/>
</dbReference>
<feature type="transmembrane region" description="Helical" evidence="2">
    <location>
        <begin position="52"/>
        <end position="70"/>
    </location>
</feature>
<dbReference type="AlphaFoldDB" id="A0A2N8KTZ3"/>
<dbReference type="SMART" id="SM00052">
    <property type="entry name" value="EAL"/>
    <property type="match status" value="1"/>
</dbReference>
<dbReference type="PROSITE" id="PS50887">
    <property type="entry name" value="GGDEF"/>
    <property type="match status" value="1"/>
</dbReference>
<evidence type="ECO:0000313" key="6">
    <source>
        <dbReference type="Proteomes" id="UP000235916"/>
    </source>
</evidence>
<dbReference type="InterPro" id="IPR001633">
    <property type="entry name" value="EAL_dom"/>
</dbReference>
<name>A0A2N8KTZ3_9BURK</name>
<dbReference type="Proteomes" id="UP000235916">
    <property type="component" value="Unassembled WGS sequence"/>
</dbReference>
<feature type="region of interest" description="Disordered" evidence="1">
    <location>
        <begin position="1"/>
        <end position="42"/>
    </location>
</feature>
<dbReference type="FunFam" id="3.30.70.270:FF:000001">
    <property type="entry name" value="Diguanylate cyclase domain protein"/>
    <property type="match status" value="1"/>
</dbReference>
<dbReference type="InterPro" id="IPR029787">
    <property type="entry name" value="Nucleotide_cyclase"/>
</dbReference>
<reference evidence="5 6" key="1">
    <citation type="submission" date="2018-01" db="EMBL/GenBank/DDBJ databases">
        <title>Draft genome sequence of Paucibacter aquatile CR182 isolated from freshwater of the Nakdong River.</title>
        <authorList>
            <person name="Choi A."/>
            <person name="Chung E.J."/>
        </authorList>
    </citation>
    <scope>NUCLEOTIDE SEQUENCE [LARGE SCALE GENOMIC DNA]</scope>
    <source>
        <strain evidence="5 6">CR182</strain>
    </source>
</reference>
<dbReference type="PANTHER" id="PTHR44757:SF2">
    <property type="entry name" value="BIOFILM ARCHITECTURE MAINTENANCE PROTEIN MBAA"/>
    <property type="match status" value="1"/>
</dbReference>
<evidence type="ECO:0000256" key="2">
    <source>
        <dbReference type="SAM" id="Phobius"/>
    </source>
</evidence>
<evidence type="ECO:0000256" key="1">
    <source>
        <dbReference type="SAM" id="MobiDB-lite"/>
    </source>
</evidence>
<keyword evidence="6" id="KW-1185">Reference proteome</keyword>
<dbReference type="Pfam" id="PF00990">
    <property type="entry name" value="GGDEF"/>
    <property type="match status" value="1"/>
</dbReference>
<dbReference type="GO" id="GO:0003824">
    <property type="term" value="F:catalytic activity"/>
    <property type="evidence" value="ECO:0007669"/>
    <property type="project" value="UniProtKB-ARBA"/>
</dbReference>
<dbReference type="PROSITE" id="PS50883">
    <property type="entry name" value="EAL"/>
    <property type="match status" value="1"/>
</dbReference>
<feature type="compositionally biased region" description="Pro residues" evidence="1">
    <location>
        <begin position="30"/>
        <end position="42"/>
    </location>
</feature>
<dbReference type="SUPFAM" id="SSF141868">
    <property type="entry name" value="EAL domain-like"/>
    <property type="match status" value="1"/>
</dbReference>
<dbReference type="Gene3D" id="3.30.70.270">
    <property type="match status" value="1"/>
</dbReference>
<evidence type="ECO:0000259" key="4">
    <source>
        <dbReference type="PROSITE" id="PS50887"/>
    </source>
</evidence>
<dbReference type="SMART" id="SM00267">
    <property type="entry name" value="GGDEF"/>
    <property type="match status" value="1"/>
</dbReference>
<evidence type="ECO:0000313" key="5">
    <source>
        <dbReference type="EMBL" id="PND36938.1"/>
    </source>
</evidence>
<dbReference type="NCBIfam" id="TIGR00254">
    <property type="entry name" value="GGDEF"/>
    <property type="match status" value="1"/>
</dbReference>
<keyword evidence="2" id="KW-0812">Transmembrane</keyword>
<proteinExistence type="predicted"/>
<feature type="domain" description="GGDEF" evidence="4">
    <location>
        <begin position="333"/>
        <end position="466"/>
    </location>
</feature>
<feature type="domain" description="EAL" evidence="3">
    <location>
        <begin position="475"/>
        <end position="738"/>
    </location>
</feature>